<dbReference type="eggNOG" id="KOG0940">
    <property type="taxonomic scope" value="Eukaryota"/>
</dbReference>
<evidence type="ECO:0000256" key="5">
    <source>
        <dbReference type="SAM" id="MobiDB-lite"/>
    </source>
</evidence>
<dbReference type="Pfam" id="PF00397">
    <property type="entry name" value="WW"/>
    <property type="match status" value="1"/>
</dbReference>
<dbReference type="GO" id="GO:0035329">
    <property type="term" value="P:hippo signaling"/>
    <property type="evidence" value="ECO:0007669"/>
    <property type="project" value="TreeGrafter"/>
</dbReference>
<reference evidence="8" key="1">
    <citation type="journal article" date="2010" name="Nature">
        <title>The Amphimedon queenslandica genome and the evolution of animal complexity.</title>
        <authorList>
            <person name="Srivastava M."/>
            <person name="Simakov O."/>
            <person name="Chapman J."/>
            <person name="Fahey B."/>
            <person name="Gauthier M.E."/>
            <person name="Mitros T."/>
            <person name="Richards G.S."/>
            <person name="Conaco C."/>
            <person name="Dacre M."/>
            <person name="Hellsten U."/>
            <person name="Larroux C."/>
            <person name="Putnam N.H."/>
            <person name="Stanke M."/>
            <person name="Adamska M."/>
            <person name="Darling A."/>
            <person name="Degnan S.M."/>
            <person name="Oakley T.H."/>
            <person name="Plachetzki D.C."/>
            <person name="Zhai Y."/>
            <person name="Adamski M."/>
            <person name="Calcino A."/>
            <person name="Cummins S.F."/>
            <person name="Goodstein D.M."/>
            <person name="Harris C."/>
            <person name="Jackson D.J."/>
            <person name="Leys S.P."/>
            <person name="Shu S."/>
            <person name="Woodcroft B.J."/>
            <person name="Vervoort M."/>
            <person name="Kosik K.S."/>
            <person name="Manning G."/>
            <person name="Degnan B.M."/>
            <person name="Rokhsar D.S."/>
        </authorList>
    </citation>
    <scope>NUCLEOTIDE SEQUENCE [LARGE SCALE GENOMIC DNA]</scope>
</reference>
<evidence type="ECO:0000313" key="7">
    <source>
        <dbReference type="EnsemblMetazoa" id="Aqu2.1.43827_001"/>
    </source>
</evidence>
<dbReference type="PANTHER" id="PTHR17616:SF8">
    <property type="entry name" value="TRANSCRIPTIONAL COACTIVATOR YORKIE"/>
    <property type="match status" value="1"/>
</dbReference>
<sequence length="389" mass="42736">MTDIINTNSPSSESGKNVILKVSENSDAQLEDLFKVLNAGDSSNQSARKRGLPPSIYEEPNKDEQQKNTLGPSIQLPQNPAYGPGRNNAHSRVLSLPADLNRYPRGDEYNYHNIPLPPGWEIGKTPDSHTYFINHNERRTQWEDPRLQMMGLSRGDHMAGGMVAPHNMAQPPYNQQQTTPTGSLTHMAGPQPNFPHYPQHRHVNNQSLDHTQMGGMGGIAEGGELRSHLHPLMSHQYSQSYGGPTPIHRPMSSMPAPMGMHPGMHVPLSSKRSYDLTMMEHKPPVTLGGDPYLSEHARQASHDSGLGYPYQGDQGMMEFEDTFDGGLHSLPPHPGLPQEQGGPPNHGLMDPLQGPPGGEVEPHPQMDFGGDMLGDFSNNQGMFGSNTWV</sequence>
<evidence type="ECO:0000259" key="6">
    <source>
        <dbReference type="PROSITE" id="PS50020"/>
    </source>
</evidence>
<reference evidence="7" key="2">
    <citation type="submission" date="2017-05" db="UniProtKB">
        <authorList>
            <consortium name="EnsemblMetazoa"/>
        </authorList>
    </citation>
    <scope>IDENTIFICATION</scope>
</reference>
<feature type="domain" description="WW" evidence="6">
    <location>
        <begin position="114"/>
        <end position="147"/>
    </location>
</feature>
<dbReference type="InterPro" id="IPR036020">
    <property type="entry name" value="WW_dom_sf"/>
</dbReference>
<evidence type="ECO:0000256" key="4">
    <source>
        <dbReference type="ARBA" id="ARBA00023242"/>
    </source>
</evidence>
<keyword evidence="3" id="KW-0963">Cytoplasm</keyword>
<dbReference type="SMART" id="SM00456">
    <property type="entry name" value="WW"/>
    <property type="match status" value="1"/>
</dbReference>
<dbReference type="PROSITE" id="PS50020">
    <property type="entry name" value="WW_DOMAIN_2"/>
    <property type="match status" value="1"/>
</dbReference>
<keyword evidence="8" id="KW-1185">Reference proteome</keyword>
<evidence type="ECO:0000256" key="1">
    <source>
        <dbReference type="ARBA" id="ARBA00004123"/>
    </source>
</evidence>
<dbReference type="InterPro" id="IPR001202">
    <property type="entry name" value="WW_dom"/>
</dbReference>
<dbReference type="GO" id="GO:0003713">
    <property type="term" value="F:transcription coactivator activity"/>
    <property type="evidence" value="ECO:0007669"/>
    <property type="project" value="TreeGrafter"/>
</dbReference>
<dbReference type="EnsemblMetazoa" id="XM_019996109.1">
    <property type="protein sequence ID" value="XP_019851668.1"/>
    <property type="gene ID" value="LOC109581738"/>
</dbReference>
<comment type="subcellular location">
    <subcellularLocation>
        <location evidence="2">Cytoplasm</location>
    </subcellularLocation>
    <subcellularLocation>
        <location evidence="1">Nucleus</location>
    </subcellularLocation>
</comment>
<dbReference type="InterPro" id="IPR051583">
    <property type="entry name" value="YAP1"/>
</dbReference>
<evidence type="ECO:0000256" key="2">
    <source>
        <dbReference type="ARBA" id="ARBA00004496"/>
    </source>
</evidence>
<keyword evidence="4" id="KW-0539">Nucleus</keyword>
<dbReference type="AlphaFoldDB" id="A0A1X7VUN8"/>
<evidence type="ECO:0000313" key="8">
    <source>
        <dbReference type="Proteomes" id="UP000007879"/>
    </source>
</evidence>
<evidence type="ECO:0000256" key="3">
    <source>
        <dbReference type="ARBA" id="ARBA00022490"/>
    </source>
</evidence>
<protein>
    <recommendedName>
        <fullName evidence="6">WW domain-containing protein</fullName>
    </recommendedName>
</protein>
<proteinExistence type="predicted"/>
<accession>A0A1X7VUN8</accession>
<dbReference type="PANTHER" id="PTHR17616">
    <property type="entry name" value="YES-ASSOCIATED PROTEIN YAP1 FAMILY MEMBER"/>
    <property type="match status" value="1"/>
</dbReference>
<dbReference type="KEGG" id="aqu:109581738"/>
<dbReference type="GO" id="GO:0045944">
    <property type="term" value="P:positive regulation of transcription by RNA polymerase II"/>
    <property type="evidence" value="ECO:0007669"/>
    <property type="project" value="TreeGrafter"/>
</dbReference>
<dbReference type="GO" id="GO:0005634">
    <property type="term" value="C:nucleus"/>
    <property type="evidence" value="ECO:0007669"/>
    <property type="project" value="UniProtKB-SubCell"/>
</dbReference>
<dbReference type="CDD" id="cd00201">
    <property type="entry name" value="WW"/>
    <property type="match status" value="1"/>
</dbReference>
<dbReference type="STRING" id="400682.A0A1X7VUN8"/>
<name>A0A1X7VUN8_AMPQE</name>
<dbReference type="GO" id="GO:0005737">
    <property type="term" value="C:cytoplasm"/>
    <property type="evidence" value="ECO:0007669"/>
    <property type="project" value="UniProtKB-SubCell"/>
</dbReference>
<dbReference type="OrthoDB" id="2020426at2759"/>
<dbReference type="SUPFAM" id="SSF51045">
    <property type="entry name" value="WW domain"/>
    <property type="match status" value="1"/>
</dbReference>
<dbReference type="EnsemblMetazoa" id="XM_019996103.1">
    <property type="protein sequence ID" value="XP_019851662.1"/>
    <property type="gene ID" value="LOC109581738"/>
</dbReference>
<organism evidence="7">
    <name type="scientific">Amphimedon queenslandica</name>
    <name type="common">Sponge</name>
    <dbReference type="NCBI Taxonomy" id="400682"/>
    <lineage>
        <taxon>Eukaryota</taxon>
        <taxon>Metazoa</taxon>
        <taxon>Porifera</taxon>
        <taxon>Demospongiae</taxon>
        <taxon>Heteroscleromorpha</taxon>
        <taxon>Haplosclerida</taxon>
        <taxon>Niphatidae</taxon>
        <taxon>Amphimedon</taxon>
    </lineage>
</organism>
<dbReference type="Proteomes" id="UP000007879">
    <property type="component" value="Unassembled WGS sequence"/>
</dbReference>
<gene>
    <name evidence="7" type="primary">109581738</name>
</gene>
<dbReference type="Gene3D" id="2.20.70.10">
    <property type="match status" value="1"/>
</dbReference>
<dbReference type="InParanoid" id="A0A1X7VUN8"/>
<feature type="compositionally biased region" description="Polar residues" evidence="5">
    <location>
        <begin position="67"/>
        <end position="78"/>
    </location>
</feature>
<dbReference type="FunCoup" id="A0A1X7VUN8">
    <property type="interactions" value="147"/>
</dbReference>
<dbReference type="EnsemblMetazoa" id="Aqu2.1.43827_001">
    <property type="protein sequence ID" value="Aqu2.1.43827_001"/>
    <property type="gene ID" value="Aqu2.1.43827"/>
</dbReference>
<feature type="region of interest" description="Disordered" evidence="5">
    <location>
        <begin position="324"/>
        <end position="359"/>
    </location>
</feature>
<feature type="region of interest" description="Disordered" evidence="5">
    <location>
        <begin position="37"/>
        <end position="90"/>
    </location>
</feature>
<dbReference type="PROSITE" id="PS01159">
    <property type="entry name" value="WW_DOMAIN_1"/>
    <property type="match status" value="1"/>
</dbReference>